<gene>
    <name evidence="1" type="ORF">AWB77_00848</name>
</gene>
<dbReference type="AlphaFoldDB" id="A0A157ZJI4"/>
<keyword evidence="2" id="KW-1185">Reference proteome</keyword>
<dbReference type="Proteomes" id="UP000054903">
    <property type="component" value="Unassembled WGS sequence"/>
</dbReference>
<dbReference type="EMBL" id="FCNX02000001">
    <property type="protein sequence ID" value="SAK45599.1"/>
    <property type="molecule type" value="Genomic_DNA"/>
</dbReference>
<evidence type="ECO:0000313" key="1">
    <source>
        <dbReference type="EMBL" id="SAK45599.1"/>
    </source>
</evidence>
<sequence>MPGTFYYVNLTDGSVDFHSAGFSLSVLLVRTEPEGR</sequence>
<reference evidence="1" key="1">
    <citation type="submission" date="2016-01" db="EMBL/GenBank/DDBJ databases">
        <authorList>
            <person name="Peeters C."/>
        </authorList>
    </citation>
    <scope>NUCLEOTIDE SEQUENCE</scope>
    <source>
        <strain evidence="1">LMG 29320</strain>
    </source>
</reference>
<proteinExistence type="predicted"/>
<accession>A0A157ZJI4</accession>
<comment type="caution">
    <text evidence="1">The sequence shown here is derived from an EMBL/GenBank/DDBJ whole genome shotgun (WGS) entry which is preliminary data.</text>
</comment>
<organism evidence="1 2">
    <name type="scientific">Caballeronia fortuita</name>
    <dbReference type="NCBI Taxonomy" id="1777138"/>
    <lineage>
        <taxon>Bacteria</taxon>
        <taxon>Pseudomonadati</taxon>
        <taxon>Pseudomonadota</taxon>
        <taxon>Betaproteobacteria</taxon>
        <taxon>Burkholderiales</taxon>
        <taxon>Burkholderiaceae</taxon>
        <taxon>Caballeronia</taxon>
    </lineage>
</organism>
<name>A0A157ZJI4_9BURK</name>
<dbReference type="STRING" id="1777138.AWB77_00848"/>
<protein>
    <submittedName>
        <fullName evidence="1">Uncharacterized protein</fullName>
    </submittedName>
</protein>
<evidence type="ECO:0000313" key="2">
    <source>
        <dbReference type="Proteomes" id="UP000054903"/>
    </source>
</evidence>